<dbReference type="InterPro" id="IPR002172">
    <property type="entry name" value="LDrepeatLR_classA_rpt"/>
</dbReference>
<feature type="disulfide bond" evidence="9">
    <location>
        <begin position="143"/>
        <end position="158"/>
    </location>
</feature>
<keyword evidence="6 9" id="KW-1015">Disulfide bond</keyword>
<dbReference type="AlphaFoldDB" id="A0A0N4VCW9"/>
<proteinExistence type="predicted"/>
<feature type="disulfide bond" evidence="9">
    <location>
        <begin position="323"/>
        <end position="338"/>
    </location>
</feature>
<dbReference type="GO" id="GO:0006898">
    <property type="term" value="P:receptor-mediated endocytosis"/>
    <property type="evidence" value="ECO:0007669"/>
    <property type="project" value="TreeGrafter"/>
</dbReference>
<evidence type="ECO:0000256" key="8">
    <source>
        <dbReference type="ARBA" id="ARBA00023180"/>
    </source>
</evidence>
<evidence type="ECO:0000313" key="11">
    <source>
        <dbReference type="Proteomes" id="UP000274131"/>
    </source>
</evidence>
<dbReference type="GO" id="GO:0043235">
    <property type="term" value="C:receptor complex"/>
    <property type="evidence" value="ECO:0007669"/>
    <property type="project" value="TreeGrafter"/>
</dbReference>
<keyword evidence="7" id="KW-0675">Receptor</keyword>
<dbReference type="CDD" id="cd00112">
    <property type="entry name" value="LDLa"/>
    <property type="match status" value="4"/>
</dbReference>
<dbReference type="WBParaSite" id="EVEC_0000843001-mRNA-1">
    <property type="protein sequence ID" value="EVEC_0000843001-mRNA-1"/>
    <property type="gene ID" value="EVEC_0000843001"/>
</dbReference>
<feature type="disulfide bond" evidence="9">
    <location>
        <begin position="261"/>
        <end position="276"/>
    </location>
</feature>
<comment type="subcellular location">
    <subcellularLocation>
        <location evidence="1">Membrane</location>
        <topology evidence="1">Single-pass membrane protein</topology>
    </subcellularLocation>
</comment>
<dbReference type="PRINTS" id="PR00261">
    <property type="entry name" value="LDLRECEPTOR"/>
</dbReference>
<keyword evidence="5" id="KW-0472">Membrane</keyword>
<feature type="disulfide bond" evidence="9">
    <location>
        <begin position="30"/>
        <end position="45"/>
    </location>
</feature>
<evidence type="ECO:0000256" key="7">
    <source>
        <dbReference type="ARBA" id="ARBA00023170"/>
    </source>
</evidence>
<dbReference type="OrthoDB" id="10062665at2759"/>
<protein>
    <submittedName>
        <fullName evidence="12">Disintegrin domain-containing protein</fullName>
    </submittedName>
</protein>
<keyword evidence="4" id="KW-1133">Transmembrane helix</keyword>
<feature type="disulfide bond" evidence="9">
    <location>
        <begin position="184"/>
        <end position="199"/>
    </location>
</feature>
<dbReference type="SMART" id="SM00192">
    <property type="entry name" value="LDLa"/>
    <property type="match status" value="6"/>
</dbReference>
<comment type="caution">
    <text evidence="9">Lacks conserved residue(s) required for the propagation of feature annotation.</text>
</comment>
<dbReference type="SUPFAM" id="SSF57424">
    <property type="entry name" value="LDL receptor-like module"/>
    <property type="match status" value="5"/>
</dbReference>
<dbReference type="GO" id="GO:0042562">
    <property type="term" value="F:hormone binding"/>
    <property type="evidence" value="ECO:0007669"/>
    <property type="project" value="TreeGrafter"/>
</dbReference>
<dbReference type="InterPro" id="IPR051221">
    <property type="entry name" value="LDLR-related"/>
</dbReference>
<dbReference type="STRING" id="51028.A0A0N4VCW9"/>
<dbReference type="InterPro" id="IPR036055">
    <property type="entry name" value="LDL_receptor-like_sf"/>
</dbReference>
<evidence type="ECO:0000256" key="5">
    <source>
        <dbReference type="ARBA" id="ARBA00023136"/>
    </source>
</evidence>
<evidence type="ECO:0000256" key="4">
    <source>
        <dbReference type="ARBA" id="ARBA00022989"/>
    </source>
</evidence>
<evidence type="ECO:0000256" key="6">
    <source>
        <dbReference type="ARBA" id="ARBA00023157"/>
    </source>
</evidence>
<evidence type="ECO:0000313" key="10">
    <source>
        <dbReference type="EMBL" id="VDD93163.1"/>
    </source>
</evidence>
<evidence type="ECO:0000256" key="2">
    <source>
        <dbReference type="ARBA" id="ARBA00022692"/>
    </source>
</evidence>
<keyword evidence="11" id="KW-1185">Reference proteome</keyword>
<organism evidence="12">
    <name type="scientific">Enterobius vermicularis</name>
    <name type="common">Human pinworm</name>
    <dbReference type="NCBI Taxonomy" id="51028"/>
    <lineage>
        <taxon>Eukaryota</taxon>
        <taxon>Metazoa</taxon>
        <taxon>Ecdysozoa</taxon>
        <taxon>Nematoda</taxon>
        <taxon>Chromadorea</taxon>
        <taxon>Rhabditida</taxon>
        <taxon>Spirurina</taxon>
        <taxon>Oxyuridomorpha</taxon>
        <taxon>Oxyuroidea</taxon>
        <taxon>Oxyuridae</taxon>
        <taxon>Enterobius</taxon>
    </lineage>
</organism>
<name>A0A0N4VCW9_ENTVE</name>
<dbReference type="PANTHER" id="PTHR22722">
    <property type="entry name" value="LOW-DENSITY LIPOPROTEIN RECEPTOR-RELATED PROTEIN 2-RELATED"/>
    <property type="match status" value="1"/>
</dbReference>
<reference evidence="10 11" key="2">
    <citation type="submission" date="2018-10" db="EMBL/GenBank/DDBJ databases">
        <authorList>
            <consortium name="Pathogen Informatics"/>
        </authorList>
    </citation>
    <scope>NUCLEOTIDE SEQUENCE [LARGE SCALE GENOMIC DNA]</scope>
</reference>
<dbReference type="EMBL" id="UXUI01009158">
    <property type="protein sequence ID" value="VDD93163.1"/>
    <property type="molecule type" value="Genomic_DNA"/>
</dbReference>
<keyword evidence="2" id="KW-0812">Transmembrane</keyword>
<evidence type="ECO:0000256" key="3">
    <source>
        <dbReference type="ARBA" id="ARBA00022737"/>
    </source>
</evidence>
<evidence type="ECO:0000313" key="12">
    <source>
        <dbReference type="WBParaSite" id="EVEC_0000843001-mRNA-1"/>
    </source>
</evidence>
<dbReference type="PROSITE" id="PS50068">
    <property type="entry name" value="LDLRA_2"/>
    <property type="match status" value="6"/>
</dbReference>
<gene>
    <name evidence="10" type="ORF">EVEC_LOCUS7914</name>
</gene>
<keyword evidence="3" id="KW-0677">Repeat</keyword>
<dbReference type="InterPro" id="IPR023415">
    <property type="entry name" value="LDLR_class-A_CS"/>
</dbReference>
<dbReference type="Pfam" id="PF00057">
    <property type="entry name" value="Ldl_recept_a"/>
    <property type="match status" value="4"/>
</dbReference>
<evidence type="ECO:0000256" key="9">
    <source>
        <dbReference type="PROSITE-ProRule" id="PRU00124"/>
    </source>
</evidence>
<sequence length="393" mass="43877">MSPCNTAFKCRQHLNTKKDYFLCLRGETLCDGNEDCDGGEDEEICGKVFLMFVEKSLKGSCKKTFQKLIFILLKYISNYLKERCTADEYACSQTSMCIPYEFKCDGDKHCQNGDDESECGGECNNGAVWCPNSNSCLPKWKKCNGVWDCANGEDEKNCSCRECCGTNRALCAGSNICISRERICDGYHDCPDSADEEHCPGICKKSIDTVLCSDGRRYSERIACSGILKACDGKCEQCNELHAFTCQIGRKIKCISQSEVCDGKRDCPDGSDEADCDERRDRRLCNGVHDCMDKDDEMNCRSCSNNGFYCAGTRTCLTEFQRCDGVIDCTDASDEIGCTCSDCAYRSPPLFKCANSGRCVKYDEVCQVCLNQTQREKAFCALRSLLSPSFRII</sequence>
<dbReference type="PROSITE" id="PS01209">
    <property type="entry name" value="LDLRA_1"/>
    <property type="match status" value="3"/>
</dbReference>
<accession>A0A0N4VCW9</accession>
<feature type="disulfide bond" evidence="9">
    <location>
        <begin position="104"/>
        <end position="119"/>
    </location>
</feature>
<evidence type="ECO:0000256" key="1">
    <source>
        <dbReference type="ARBA" id="ARBA00004167"/>
    </source>
</evidence>
<dbReference type="GO" id="GO:0016324">
    <property type="term" value="C:apical plasma membrane"/>
    <property type="evidence" value="ECO:0007669"/>
    <property type="project" value="TreeGrafter"/>
</dbReference>
<dbReference type="PANTHER" id="PTHR22722:SF15">
    <property type="entry name" value="LOW-DENSITY LIPOPROTEIN RECEPTOR-RELATED"/>
    <property type="match status" value="1"/>
</dbReference>
<reference evidence="12" key="1">
    <citation type="submission" date="2017-02" db="UniProtKB">
        <authorList>
            <consortium name="WormBaseParasite"/>
        </authorList>
    </citation>
    <scope>IDENTIFICATION</scope>
</reference>
<dbReference type="Proteomes" id="UP000274131">
    <property type="component" value="Unassembled WGS sequence"/>
</dbReference>
<dbReference type="Gene3D" id="4.10.400.10">
    <property type="entry name" value="Low-density Lipoprotein Receptor"/>
    <property type="match status" value="5"/>
</dbReference>
<keyword evidence="8" id="KW-0325">Glycoprotein</keyword>